<evidence type="ECO:0000313" key="5">
    <source>
        <dbReference type="Proteomes" id="UP000007875"/>
    </source>
</evidence>
<organism evidence="4 5">
    <name type="scientific">Ciona savignyi</name>
    <name type="common">Pacific transparent sea squirt</name>
    <dbReference type="NCBI Taxonomy" id="51511"/>
    <lineage>
        <taxon>Eukaryota</taxon>
        <taxon>Metazoa</taxon>
        <taxon>Chordata</taxon>
        <taxon>Tunicata</taxon>
        <taxon>Ascidiacea</taxon>
        <taxon>Phlebobranchia</taxon>
        <taxon>Cionidae</taxon>
        <taxon>Ciona</taxon>
    </lineage>
</organism>
<keyword evidence="2" id="KW-0472">Membrane</keyword>
<dbReference type="SUPFAM" id="SSF103473">
    <property type="entry name" value="MFS general substrate transporter"/>
    <property type="match status" value="1"/>
</dbReference>
<feature type="transmembrane region" description="Helical" evidence="2">
    <location>
        <begin position="153"/>
        <end position="174"/>
    </location>
</feature>
<dbReference type="PANTHER" id="PTHR11360:SF284">
    <property type="entry name" value="EG:103B4.3 PROTEIN-RELATED"/>
    <property type="match status" value="1"/>
</dbReference>
<feature type="domain" description="Major facilitator superfamily (MFS) profile" evidence="3">
    <location>
        <begin position="26"/>
        <end position="247"/>
    </location>
</feature>
<proteinExistence type="predicted"/>
<feature type="transmembrane region" description="Helical" evidence="2">
    <location>
        <begin position="120"/>
        <end position="141"/>
    </location>
</feature>
<name>H2YBM6_CIOSA</name>
<evidence type="ECO:0000256" key="1">
    <source>
        <dbReference type="ARBA" id="ARBA00004141"/>
    </source>
</evidence>
<reference evidence="4" key="3">
    <citation type="submission" date="2025-09" db="UniProtKB">
        <authorList>
            <consortium name="Ensembl"/>
        </authorList>
    </citation>
    <scope>IDENTIFICATION</scope>
</reference>
<keyword evidence="2" id="KW-0812">Transmembrane</keyword>
<dbReference type="Pfam" id="PF07690">
    <property type="entry name" value="MFS_1"/>
    <property type="match status" value="1"/>
</dbReference>
<evidence type="ECO:0000256" key="2">
    <source>
        <dbReference type="SAM" id="Phobius"/>
    </source>
</evidence>
<comment type="subcellular location">
    <subcellularLocation>
        <location evidence="1">Membrane</location>
        <topology evidence="1">Multi-pass membrane protein</topology>
    </subcellularLocation>
</comment>
<dbReference type="InterPro" id="IPR020846">
    <property type="entry name" value="MFS_dom"/>
</dbReference>
<dbReference type="PANTHER" id="PTHR11360">
    <property type="entry name" value="MONOCARBOXYLATE TRANSPORTER"/>
    <property type="match status" value="1"/>
</dbReference>
<protein>
    <recommendedName>
        <fullName evidence="3">Major facilitator superfamily (MFS) profile domain-containing protein</fullName>
    </recommendedName>
</protein>
<dbReference type="STRING" id="51511.ENSCSAVP00000002724"/>
<dbReference type="eggNOG" id="KOG2504">
    <property type="taxonomic scope" value="Eukaryota"/>
</dbReference>
<dbReference type="AlphaFoldDB" id="H2YBM6"/>
<dbReference type="Ensembl" id="ENSCSAVT00000002767.1">
    <property type="protein sequence ID" value="ENSCSAVP00000002724.1"/>
    <property type="gene ID" value="ENSCSAVG00000001611.1"/>
</dbReference>
<sequence>MPWTEAKLNRRKSQLDQIQTPPDGGWGWVIVFGSIIAGANFAAISRCYSVFYGSLMREYEVDFASVAWMNGAFQAGYGISCPFAATILNKFGFRSVTMAAGIVMTICTASASLAPHLWQVQLLAGFIPGLCMGQIVISLFTAITRYFAHRRNLATQVLCGGFTMGAFVYCPAYQLMIDSYSWRGALLLISGIFFHITAVGALLRPLILSEDFPPELRNRIRRETKSFENFKLSGAFDPNNNKKANLA</sequence>
<keyword evidence="2" id="KW-1133">Transmembrane helix</keyword>
<dbReference type="GO" id="GO:0016020">
    <property type="term" value="C:membrane"/>
    <property type="evidence" value="ECO:0007669"/>
    <property type="project" value="UniProtKB-SubCell"/>
</dbReference>
<dbReference type="Gene3D" id="1.20.1250.20">
    <property type="entry name" value="MFS general substrate transporter like domains"/>
    <property type="match status" value="1"/>
</dbReference>
<reference evidence="5" key="1">
    <citation type="submission" date="2003-08" db="EMBL/GenBank/DDBJ databases">
        <authorList>
            <person name="Birren B."/>
            <person name="Nusbaum C."/>
            <person name="Abebe A."/>
            <person name="Abouelleil A."/>
            <person name="Adekoya E."/>
            <person name="Ait-zahra M."/>
            <person name="Allen N."/>
            <person name="Allen T."/>
            <person name="An P."/>
            <person name="Anderson M."/>
            <person name="Anderson S."/>
            <person name="Arachchi H."/>
            <person name="Armbruster J."/>
            <person name="Bachantsang P."/>
            <person name="Baldwin J."/>
            <person name="Barry A."/>
            <person name="Bayul T."/>
            <person name="Blitshsteyn B."/>
            <person name="Bloom T."/>
            <person name="Blye J."/>
            <person name="Boguslavskiy L."/>
            <person name="Borowsky M."/>
            <person name="Boukhgalter B."/>
            <person name="Brunache A."/>
            <person name="Butler J."/>
            <person name="Calixte N."/>
            <person name="Calvo S."/>
            <person name="Camarata J."/>
            <person name="Campo K."/>
            <person name="Chang J."/>
            <person name="Cheshatsang Y."/>
            <person name="Citroen M."/>
            <person name="Collymore A."/>
            <person name="Considine T."/>
            <person name="Cook A."/>
            <person name="Cooke P."/>
            <person name="Corum B."/>
            <person name="Cuomo C."/>
            <person name="David R."/>
            <person name="Dawoe T."/>
            <person name="Degray S."/>
            <person name="Dodge S."/>
            <person name="Dooley K."/>
            <person name="Dorje P."/>
            <person name="Dorjee K."/>
            <person name="Dorris L."/>
            <person name="Duffey N."/>
            <person name="Dupes A."/>
            <person name="Elkins T."/>
            <person name="Engels R."/>
            <person name="Erickson J."/>
            <person name="Farina A."/>
            <person name="Faro S."/>
            <person name="Ferreira P."/>
            <person name="Fischer H."/>
            <person name="Fitzgerald M."/>
            <person name="Foley K."/>
            <person name="Gage D."/>
            <person name="Galagan J."/>
            <person name="Gearin G."/>
            <person name="Gnerre S."/>
            <person name="Gnirke A."/>
            <person name="Goyette A."/>
            <person name="Graham J."/>
            <person name="Grandbois E."/>
            <person name="Gyaltsen K."/>
            <person name="Hafez N."/>
            <person name="Hagopian D."/>
            <person name="Hagos B."/>
            <person name="Hall J."/>
            <person name="Hatcher B."/>
            <person name="Heller A."/>
            <person name="Higgins H."/>
            <person name="Honan T."/>
            <person name="Horn A."/>
            <person name="Houde N."/>
            <person name="Hughes L."/>
            <person name="Hulme W."/>
            <person name="Husby E."/>
            <person name="Iliev I."/>
            <person name="Jaffe D."/>
            <person name="Jones C."/>
            <person name="Kamal M."/>
            <person name="Kamat A."/>
            <person name="Kamvysselis M."/>
            <person name="Karlsson E."/>
            <person name="Kells C."/>
            <person name="Kieu A."/>
            <person name="Kisner P."/>
            <person name="Kodira C."/>
            <person name="Kulbokas E."/>
            <person name="Labutti K."/>
            <person name="Lama D."/>
            <person name="Landers T."/>
            <person name="Leger J."/>
            <person name="Levine S."/>
            <person name="Lewis D."/>
            <person name="Lewis T."/>
            <person name="Lindblad-toh K."/>
            <person name="Liu X."/>
            <person name="Lokyitsang T."/>
            <person name="Lokyitsang Y."/>
            <person name="Lucien O."/>
            <person name="Lui A."/>
            <person name="Ma L.J."/>
            <person name="Mabbitt R."/>
            <person name="Macdonald J."/>
            <person name="Maclean C."/>
            <person name="Major J."/>
            <person name="Manning J."/>
            <person name="Marabella R."/>
            <person name="Maru K."/>
            <person name="Matthews C."/>
            <person name="Mauceli E."/>
            <person name="Mccarthy M."/>
            <person name="Mcdonough S."/>
            <person name="Mcghee T."/>
            <person name="Meldrim J."/>
            <person name="Meneus L."/>
            <person name="Mesirov J."/>
            <person name="Mihalev A."/>
            <person name="Mihova T."/>
            <person name="Mikkelsen T."/>
            <person name="Mlenga V."/>
            <person name="Moru K."/>
            <person name="Mozes J."/>
            <person name="Mulrain L."/>
            <person name="Munson G."/>
            <person name="Naylor J."/>
            <person name="Newes C."/>
            <person name="Nguyen C."/>
            <person name="Nguyen N."/>
            <person name="Nguyen T."/>
            <person name="Nicol R."/>
            <person name="Nielsen C."/>
            <person name="Nizzari M."/>
            <person name="Norbu C."/>
            <person name="Norbu N."/>
            <person name="O'donnell P."/>
            <person name="Okoawo O."/>
            <person name="O'leary S."/>
            <person name="Omotosho B."/>
            <person name="O'neill K."/>
            <person name="Osman S."/>
            <person name="Parker S."/>
            <person name="Perrin D."/>
            <person name="Phunkhang P."/>
            <person name="Piqani B."/>
            <person name="Purcell S."/>
            <person name="Rachupka T."/>
            <person name="Ramasamy U."/>
            <person name="Rameau R."/>
            <person name="Ray V."/>
            <person name="Raymond C."/>
            <person name="Retta R."/>
            <person name="Richardson S."/>
            <person name="Rise C."/>
            <person name="Rodriguez J."/>
            <person name="Rogers J."/>
            <person name="Rogov P."/>
            <person name="Rutman M."/>
            <person name="Schupbach R."/>
            <person name="Seaman C."/>
            <person name="Settipalli S."/>
            <person name="Sharpe T."/>
            <person name="Sheridan J."/>
            <person name="Sherpa N."/>
            <person name="Shi J."/>
            <person name="Smirnov S."/>
            <person name="Smith C."/>
            <person name="Sougnez C."/>
            <person name="Spencer B."/>
            <person name="Stalker J."/>
            <person name="Stange-thomann N."/>
            <person name="Stavropoulos S."/>
            <person name="Stetson K."/>
            <person name="Stone C."/>
            <person name="Stone S."/>
            <person name="Stubbs M."/>
            <person name="Talamas J."/>
            <person name="Tchuinga P."/>
            <person name="Tenzing P."/>
            <person name="Tesfaye S."/>
            <person name="Theodore J."/>
            <person name="Thoulutsang Y."/>
            <person name="Topham K."/>
            <person name="Towey S."/>
            <person name="Tsamla T."/>
            <person name="Tsomo N."/>
            <person name="Vallee D."/>
            <person name="Vassiliev H."/>
            <person name="Venkataraman V."/>
            <person name="Vinson J."/>
            <person name="Vo A."/>
            <person name="Wade C."/>
            <person name="Wang S."/>
            <person name="Wangchuk T."/>
            <person name="Wangdi T."/>
            <person name="Whittaker C."/>
            <person name="Wilkinson J."/>
            <person name="Wu Y."/>
            <person name="Wyman D."/>
            <person name="Yadav S."/>
            <person name="Yang S."/>
            <person name="Yang X."/>
            <person name="Yeager S."/>
            <person name="Yee E."/>
            <person name="Young G."/>
            <person name="Zainoun J."/>
            <person name="Zembeck L."/>
            <person name="Zimmer A."/>
            <person name="Zody M."/>
            <person name="Lander E."/>
        </authorList>
    </citation>
    <scope>NUCLEOTIDE SEQUENCE [LARGE SCALE GENOMIC DNA]</scope>
</reference>
<evidence type="ECO:0000313" key="4">
    <source>
        <dbReference type="Ensembl" id="ENSCSAVP00000002724.1"/>
    </source>
</evidence>
<feature type="transmembrane region" description="Helical" evidence="2">
    <location>
        <begin position="25"/>
        <end position="48"/>
    </location>
</feature>
<dbReference type="GeneTree" id="ENSGT00940000165635"/>
<dbReference type="InParanoid" id="H2YBM6"/>
<dbReference type="InterPro" id="IPR011701">
    <property type="entry name" value="MFS"/>
</dbReference>
<dbReference type="HOGENOM" id="CLU_001265_59_3_1"/>
<accession>H2YBM6</accession>
<dbReference type="OMA" id="WHVTIIA"/>
<feature type="transmembrane region" description="Helical" evidence="2">
    <location>
        <begin position="180"/>
        <end position="203"/>
    </location>
</feature>
<feature type="transmembrane region" description="Helical" evidence="2">
    <location>
        <begin position="96"/>
        <end position="114"/>
    </location>
</feature>
<dbReference type="Proteomes" id="UP000007875">
    <property type="component" value="Unassembled WGS sequence"/>
</dbReference>
<reference evidence="4" key="2">
    <citation type="submission" date="2025-08" db="UniProtKB">
        <authorList>
            <consortium name="Ensembl"/>
        </authorList>
    </citation>
    <scope>IDENTIFICATION</scope>
</reference>
<evidence type="ECO:0000259" key="3">
    <source>
        <dbReference type="PROSITE" id="PS50850"/>
    </source>
</evidence>
<dbReference type="InterPro" id="IPR036259">
    <property type="entry name" value="MFS_trans_sf"/>
</dbReference>
<dbReference type="PROSITE" id="PS50850">
    <property type="entry name" value="MFS"/>
    <property type="match status" value="1"/>
</dbReference>
<dbReference type="InterPro" id="IPR050327">
    <property type="entry name" value="Proton-linked_MCT"/>
</dbReference>
<dbReference type="GO" id="GO:0008028">
    <property type="term" value="F:monocarboxylic acid transmembrane transporter activity"/>
    <property type="evidence" value="ECO:0007669"/>
    <property type="project" value="TreeGrafter"/>
</dbReference>
<keyword evidence="5" id="KW-1185">Reference proteome</keyword>